<dbReference type="GO" id="GO:0003700">
    <property type="term" value="F:DNA-binding transcription factor activity"/>
    <property type="evidence" value="ECO:0007669"/>
    <property type="project" value="InterPro"/>
</dbReference>
<protein>
    <submittedName>
        <fullName evidence="5">Transcriptional regulator, GntR family</fullName>
    </submittedName>
</protein>
<name>F7Y3B0_MESOW</name>
<gene>
    <name evidence="5" type="ordered locus">Mesop_2756</name>
</gene>
<feature type="domain" description="HTH gntR-type" evidence="4">
    <location>
        <begin position="8"/>
        <end position="75"/>
    </location>
</feature>
<dbReference type="Gene3D" id="1.20.120.530">
    <property type="entry name" value="GntR ligand-binding domain-like"/>
    <property type="match status" value="1"/>
</dbReference>
<dbReference type="KEGG" id="mop:Mesop_2756"/>
<evidence type="ECO:0000259" key="4">
    <source>
        <dbReference type="PROSITE" id="PS50949"/>
    </source>
</evidence>
<evidence type="ECO:0000256" key="1">
    <source>
        <dbReference type="ARBA" id="ARBA00023015"/>
    </source>
</evidence>
<evidence type="ECO:0000256" key="3">
    <source>
        <dbReference type="ARBA" id="ARBA00023163"/>
    </source>
</evidence>
<dbReference type="RefSeq" id="WP_013893912.1">
    <property type="nucleotide sequence ID" value="NC_015675.1"/>
</dbReference>
<accession>F7Y3B0</accession>
<dbReference type="AlphaFoldDB" id="F7Y3B0"/>
<dbReference type="SUPFAM" id="SSF48008">
    <property type="entry name" value="GntR ligand-binding domain-like"/>
    <property type="match status" value="1"/>
</dbReference>
<keyword evidence="3" id="KW-0804">Transcription</keyword>
<dbReference type="SMART" id="SM00345">
    <property type="entry name" value="HTH_GNTR"/>
    <property type="match status" value="1"/>
</dbReference>
<dbReference type="InterPro" id="IPR036388">
    <property type="entry name" value="WH-like_DNA-bd_sf"/>
</dbReference>
<keyword evidence="1" id="KW-0805">Transcription regulation</keyword>
<dbReference type="InterPro" id="IPR008920">
    <property type="entry name" value="TF_FadR/GntR_C"/>
</dbReference>
<dbReference type="GO" id="GO:0003677">
    <property type="term" value="F:DNA binding"/>
    <property type="evidence" value="ECO:0007669"/>
    <property type="project" value="UniProtKB-KW"/>
</dbReference>
<dbReference type="eggNOG" id="COG1802">
    <property type="taxonomic scope" value="Bacteria"/>
</dbReference>
<proteinExistence type="predicted"/>
<dbReference type="Pfam" id="PF07729">
    <property type="entry name" value="FCD"/>
    <property type="match status" value="1"/>
</dbReference>
<evidence type="ECO:0000313" key="6">
    <source>
        <dbReference type="Proteomes" id="UP000001623"/>
    </source>
</evidence>
<dbReference type="InterPro" id="IPR011711">
    <property type="entry name" value="GntR_C"/>
</dbReference>
<evidence type="ECO:0000256" key="2">
    <source>
        <dbReference type="ARBA" id="ARBA00023125"/>
    </source>
</evidence>
<reference evidence="5 6" key="1">
    <citation type="submission" date="2010-10" db="EMBL/GenBank/DDBJ databases">
        <title>Complete sequence of Mesorhizobium opportunistum WSM2075.</title>
        <authorList>
            <consortium name="US DOE Joint Genome Institute"/>
            <person name="Lucas S."/>
            <person name="Copeland A."/>
            <person name="Lapidus A."/>
            <person name="Cheng J.-F."/>
            <person name="Bruce D."/>
            <person name="Goodwin L."/>
            <person name="Pitluck S."/>
            <person name="Chertkov O."/>
            <person name="Misra M."/>
            <person name="Detter J.C."/>
            <person name="Han C."/>
            <person name="Tapia R."/>
            <person name="Land M."/>
            <person name="Hauser L."/>
            <person name="Kyrpides N."/>
            <person name="Ovchinnikova G."/>
            <person name="Mavrommatis K.M."/>
            <person name="Tiwari R.P."/>
            <person name="Howieson J.G."/>
            <person name="O'Hara G.W."/>
            <person name="Nandasena K.G."/>
            <person name="Woyke T."/>
        </authorList>
    </citation>
    <scope>NUCLEOTIDE SEQUENCE [LARGE SCALE GENOMIC DNA]</scope>
    <source>
        <strain evidence="6">LMG 24607 / HAMBI 3007 / WSM2075</strain>
    </source>
</reference>
<dbReference type="PROSITE" id="PS50949">
    <property type="entry name" value="HTH_GNTR"/>
    <property type="match status" value="1"/>
</dbReference>
<dbReference type="SMART" id="SM00895">
    <property type="entry name" value="FCD"/>
    <property type="match status" value="1"/>
</dbReference>
<dbReference type="HOGENOM" id="CLU_017584_5_3_5"/>
<dbReference type="Pfam" id="PF00392">
    <property type="entry name" value="GntR"/>
    <property type="match status" value="1"/>
</dbReference>
<sequence>MHESAQNTTISETTYRQIRADIIFGRLEPGEKLKLDRLKNLYGASVSTLREILNRLSSDGLVKAEGQRGFEVAPVSPQDLKEIAALRQLLECYAMESSFAAGDMDWEGRVVAAHHKLQQMERRMISGDHSIAKEWKRYDWEFHQALISACGSKVLMDTHAAVFDKYLRYQMVSLTFRGQIAADEHRQMLDAALARDASTAQTVLRKHVEAGVERGLLASGPEFQKLKKEAGSA</sequence>
<dbReference type="SUPFAM" id="SSF46785">
    <property type="entry name" value="Winged helix' DNA-binding domain"/>
    <property type="match status" value="1"/>
</dbReference>
<dbReference type="EMBL" id="CP002279">
    <property type="protein sequence ID" value="AEH87217.1"/>
    <property type="molecule type" value="Genomic_DNA"/>
</dbReference>
<keyword evidence="2" id="KW-0238">DNA-binding</keyword>
<dbReference type="InterPro" id="IPR000524">
    <property type="entry name" value="Tscrpt_reg_HTH_GntR"/>
</dbReference>
<dbReference type="Proteomes" id="UP000001623">
    <property type="component" value="Chromosome"/>
</dbReference>
<organism evidence="5 6">
    <name type="scientific">Mesorhizobium opportunistum (strain LMG 24607 / HAMBI 3007 / WSM2075)</name>
    <dbReference type="NCBI Taxonomy" id="536019"/>
    <lineage>
        <taxon>Bacteria</taxon>
        <taxon>Pseudomonadati</taxon>
        <taxon>Pseudomonadota</taxon>
        <taxon>Alphaproteobacteria</taxon>
        <taxon>Hyphomicrobiales</taxon>
        <taxon>Phyllobacteriaceae</taxon>
        <taxon>Mesorhizobium</taxon>
    </lineage>
</organism>
<dbReference type="InterPro" id="IPR036390">
    <property type="entry name" value="WH_DNA-bd_sf"/>
</dbReference>
<evidence type="ECO:0000313" key="5">
    <source>
        <dbReference type="EMBL" id="AEH87217.1"/>
    </source>
</evidence>
<dbReference type="PANTHER" id="PTHR43537">
    <property type="entry name" value="TRANSCRIPTIONAL REGULATOR, GNTR FAMILY"/>
    <property type="match status" value="1"/>
</dbReference>
<dbReference type="STRING" id="536019.Mesop_2756"/>
<dbReference type="PANTHER" id="PTHR43537:SF20">
    <property type="entry name" value="HTH-TYPE TRANSCRIPTIONAL REPRESSOR GLAR"/>
    <property type="match status" value="1"/>
</dbReference>
<dbReference type="Gene3D" id="1.10.10.10">
    <property type="entry name" value="Winged helix-like DNA-binding domain superfamily/Winged helix DNA-binding domain"/>
    <property type="match status" value="1"/>
</dbReference>